<dbReference type="PANTHER" id="PTHR46891:SF8">
    <property type="entry name" value="SERPENTINE RECEPTOR, CLASS H"/>
    <property type="match status" value="1"/>
</dbReference>
<sequence length="286" mass="33065">MKTITNPASCSFKFLDTSNLVLIFRLVPFFSIPSYLLAWLLVSRNKTKVVQPVKKHYLRQMAINFSSVVLLCHIICPILMPPIPGYFMTGFLDDLDANIALPLVLMTHVVLLVAFSILRLFKHQLITLSDLRYTKKFELPVKILKWAYRFCYLMTLIVAVSILPTLSIELESTGFRQEAYQYFNKTVCFCPEMFIADPRKWEIYIPYYLSVVKDHEIEMCHFHITEHGLYYLLLISSQGAVNNFTHIVPGLWRKLRKKVVVPTDSRNSRKGSSMWSTSTHLTASIS</sequence>
<feature type="transmembrane region" description="Helical" evidence="2">
    <location>
        <begin position="146"/>
        <end position="166"/>
    </location>
</feature>
<keyword evidence="2" id="KW-0472">Membrane</keyword>
<dbReference type="Proteomes" id="UP000829354">
    <property type="component" value="Chromosome V"/>
</dbReference>
<feature type="transmembrane region" description="Helical" evidence="2">
    <location>
        <begin position="100"/>
        <end position="121"/>
    </location>
</feature>
<dbReference type="InterPro" id="IPR019422">
    <property type="entry name" value="7TM_GPCR_serpentine_rcpt_Srh"/>
</dbReference>
<keyword evidence="2" id="KW-1133">Transmembrane helix</keyword>
<organism evidence="3 4">
    <name type="scientific">Caenorhabditis briggsae</name>
    <dbReference type="NCBI Taxonomy" id="6238"/>
    <lineage>
        <taxon>Eukaryota</taxon>
        <taxon>Metazoa</taxon>
        <taxon>Ecdysozoa</taxon>
        <taxon>Nematoda</taxon>
        <taxon>Chromadorea</taxon>
        <taxon>Rhabditida</taxon>
        <taxon>Rhabditina</taxon>
        <taxon>Rhabditomorpha</taxon>
        <taxon>Rhabditoidea</taxon>
        <taxon>Rhabditidae</taxon>
        <taxon>Peloderinae</taxon>
        <taxon>Caenorhabditis</taxon>
    </lineage>
</organism>
<dbReference type="PANTHER" id="PTHR46891">
    <property type="entry name" value="SERPENTINE RECEPTOR, CLASS H-RELATED"/>
    <property type="match status" value="1"/>
</dbReference>
<dbReference type="EMBL" id="CP092624">
    <property type="protein sequence ID" value="UMM37513.1"/>
    <property type="molecule type" value="Genomic_DNA"/>
</dbReference>
<keyword evidence="2" id="KW-0812">Transmembrane</keyword>
<gene>
    <name evidence="3" type="ORF">L5515_009258</name>
</gene>
<name>A0AAE9JPT1_CAEBR</name>
<protein>
    <recommendedName>
        <fullName evidence="5">Serpentine Receptor, class H</fullName>
    </recommendedName>
</protein>
<dbReference type="Pfam" id="PF10318">
    <property type="entry name" value="7TM_GPCR_Srh"/>
    <property type="match status" value="1"/>
</dbReference>
<keyword evidence="4" id="KW-1185">Reference proteome</keyword>
<evidence type="ECO:0000313" key="4">
    <source>
        <dbReference type="Proteomes" id="UP000829354"/>
    </source>
</evidence>
<dbReference type="AlphaFoldDB" id="A0AAE9JPT1"/>
<feature type="transmembrane region" description="Helical" evidence="2">
    <location>
        <begin position="62"/>
        <end position="80"/>
    </location>
</feature>
<accession>A0AAE9JPT1</accession>
<evidence type="ECO:0008006" key="5">
    <source>
        <dbReference type="Google" id="ProtNLM"/>
    </source>
</evidence>
<feature type="transmembrane region" description="Helical" evidence="2">
    <location>
        <begin position="20"/>
        <end position="42"/>
    </location>
</feature>
<feature type="region of interest" description="Disordered" evidence="1">
    <location>
        <begin position="263"/>
        <end position="286"/>
    </location>
</feature>
<evidence type="ECO:0000256" key="1">
    <source>
        <dbReference type="SAM" id="MobiDB-lite"/>
    </source>
</evidence>
<feature type="compositionally biased region" description="Polar residues" evidence="1">
    <location>
        <begin position="270"/>
        <end position="286"/>
    </location>
</feature>
<proteinExistence type="predicted"/>
<evidence type="ECO:0000256" key="2">
    <source>
        <dbReference type="SAM" id="Phobius"/>
    </source>
</evidence>
<evidence type="ECO:0000313" key="3">
    <source>
        <dbReference type="EMBL" id="UMM37513.1"/>
    </source>
</evidence>
<reference evidence="3 4" key="1">
    <citation type="submission" date="2022-04" db="EMBL/GenBank/DDBJ databases">
        <title>Chromosome-level reference genomes for two strains of Caenorhabditis briggsae: an improved platform for comparative genomics.</title>
        <authorList>
            <person name="Stevens L."/>
            <person name="Andersen E."/>
        </authorList>
    </citation>
    <scope>NUCLEOTIDE SEQUENCE [LARGE SCALE GENOMIC DNA]</scope>
    <source>
        <strain evidence="3">VX34</strain>
        <tissue evidence="3">Whole-organism</tissue>
    </source>
</reference>